<gene>
    <name evidence="1" type="ORF">DUNSADRAFT_12316</name>
</gene>
<protein>
    <recommendedName>
        <fullName evidence="3">Encoded protein</fullName>
    </recommendedName>
</protein>
<organism evidence="1 2">
    <name type="scientific">Dunaliella salina</name>
    <name type="common">Green alga</name>
    <name type="synonym">Protococcus salinus</name>
    <dbReference type="NCBI Taxonomy" id="3046"/>
    <lineage>
        <taxon>Eukaryota</taxon>
        <taxon>Viridiplantae</taxon>
        <taxon>Chlorophyta</taxon>
        <taxon>core chlorophytes</taxon>
        <taxon>Chlorophyceae</taxon>
        <taxon>CS clade</taxon>
        <taxon>Chlamydomonadales</taxon>
        <taxon>Dunaliellaceae</taxon>
        <taxon>Dunaliella</taxon>
    </lineage>
</organism>
<comment type="caution">
    <text evidence="1">The sequence shown here is derived from an EMBL/GenBank/DDBJ whole genome shotgun (WGS) entry which is preliminary data.</text>
</comment>
<evidence type="ECO:0008006" key="3">
    <source>
        <dbReference type="Google" id="ProtNLM"/>
    </source>
</evidence>
<evidence type="ECO:0000313" key="2">
    <source>
        <dbReference type="Proteomes" id="UP000815325"/>
    </source>
</evidence>
<keyword evidence="2" id="KW-1185">Reference proteome</keyword>
<dbReference type="Proteomes" id="UP000815325">
    <property type="component" value="Unassembled WGS sequence"/>
</dbReference>
<reference evidence="1" key="1">
    <citation type="submission" date="2017-08" db="EMBL/GenBank/DDBJ databases">
        <authorList>
            <person name="Polle J.E."/>
            <person name="Barry K."/>
            <person name="Cushman J."/>
            <person name="Schmutz J."/>
            <person name="Tran D."/>
            <person name="Hathwaick L.T."/>
            <person name="Yim W.C."/>
            <person name="Jenkins J."/>
            <person name="Mckie-Krisberg Z.M."/>
            <person name="Prochnik S."/>
            <person name="Lindquist E."/>
            <person name="Dockter R.B."/>
            <person name="Adam C."/>
            <person name="Molina H."/>
            <person name="Bunkerborg J."/>
            <person name="Jin E."/>
            <person name="Buchheim M."/>
            <person name="Magnuson J."/>
        </authorList>
    </citation>
    <scope>NUCLEOTIDE SEQUENCE</scope>
    <source>
        <strain evidence="1">CCAP 19/18</strain>
    </source>
</reference>
<name>A0ABQ7GBM5_DUNSA</name>
<sequence length="116" mass="13238">MSMAGFMSGSIWHVRVSRQINPARWVMLALSQKIIAWNGLGRTIAALTMTCLSGKLLKKIFFLLFVKDDITKVFGGTCGACRVYFDCQPIFPICLLYNLQHFFGLFFSEQVHYFVD</sequence>
<evidence type="ECO:0000313" key="1">
    <source>
        <dbReference type="EMBL" id="KAF5832001.1"/>
    </source>
</evidence>
<accession>A0ABQ7GBM5</accession>
<proteinExistence type="predicted"/>
<dbReference type="EMBL" id="MU069905">
    <property type="protein sequence ID" value="KAF5832001.1"/>
    <property type="molecule type" value="Genomic_DNA"/>
</dbReference>